<feature type="region of interest" description="Disordered" evidence="2">
    <location>
        <begin position="65"/>
        <end position="98"/>
    </location>
</feature>
<reference evidence="3" key="1">
    <citation type="journal article" date="2019" name="Sci. Rep.">
        <title>Draft genome of Tanacetum cinerariifolium, the natural source of mosquito coil.</title>
        <authorList>
            <person name="Yamashiro T."/>
            <person name="Shiraishi A."/>
            <person name="Satake H."/>
            <person name="Nakayama K."/>
        </authorList>
    </citation>
    <scope>NUCLEOTIDE SEQUENCE</scope>
</reference>
<sequence length="134" mass="15250">MIYHYKLALAQVEARLAELRNQELKYCEKIRGLEFKTDSSTECIKNLKKELELIKKEKEGLPKCADDTVTDYSRPSPAIESTFDDAQNRNPFEASSSTISPKSFVKFVKANDNPTKSKTNKVETSKKPPVKYAE</sequence>
<evidence type="ECO:0000256" key="2">
    <source>
        <dbReference type="SAM" id="MobiDB-lite"/>
    </source>
</evidence>
<name>A0A699UN38_TANCI</name>
<organism evidence="3">
    <name type="scientific">Tanacetum cinerariifolium</name>
    <name type="common">Dalmatian daisy</name>
    <name type="synonym">Chrysanthemum cinerariifolium</name>
    <dbReference type="NCBI Taxonomy" id="118510"/>
    <lineage>
        <taxon>Eukaryota</taxon>
        <taxon>Viridiplantae</taxon>
        <taxon>Streptophyta</taxon>
        <taxon>Embryophyta</taxon>
        <taxon>Tracheophyta</taxon>
        <taxon>Spermatophyta</taxon>
        <taxon>Magnoliopsida</taxon>
        <taxon>eudicotyledons</taxon>
        <taxon>Gunneridae</taxon>
        <taxon>Pentapetalae</taxon>
        <taxon>asterids</taxon>
        <taxon>campanulids</taxon>
        <taxon>Asterales</taxon>
        <taxon>Asteraceae</taxon>
        <taxon>Asteroideae</taxon>
        <taxon>Anthemideae</taxon>
        <taxon>Anthemidinae</taxon>
        <taxon>Tanacetum</taxon>
    </lineage>
</organism>
<evidence type="ECO:0000313" key="3">
    <source>
        <dbReference type="EMBL" id="GFD24592.1"/>
    </source>
</evidence>
<dbReference type="AlphaFoldDB" id="A0A699UN38"/>
<keyword evidence="1" id="KW-0175">Coiled coil</keyword>
<feature type="region of interest" description="Disordered" evidence="2">
    <location>
        <begin position="110"/>
        <end position="134"/>
    </location>
</feature>
<comment type="caution">
    <text evidence="3">The sequence shown here is derived from an EMBL/GenBank/DDBJ whole genome shotgun (WGS) entry which is preliminary data.</text>
</comment>
<dbReference type="EMBL" id="BKCJ011353620">
    <property type="protein sequence ID" value="GFD24592.1"/>
    <property type="molecule type" value="Genomic_DNA"/>
</dbReference>
<proteinExistence type="predicted"/>
<evidence type="ECO:0000256" key="1">
    <source>
        <dbReference type="SAM" id="Coils"/>
    </source>
</evidence>
<accession>A0A699UN38</accession>
<protein>
    <submittedName>
        <fullName evidence="3">Uncharacterized protein</fullName>
    </submittedName>
</protein>
<gene>
    <name evidence="3" type="ORF">Tci_896561</name>
</gene>
<feature type="compositionally biased region" description="Polar residues" evidence="2">
    <location>
        <begin position="84"/>
        <end position="98"/>
    </location>
</feature>
<feature type="coiled-coil region" evidence="1">
    <location>
        <begin position="2"/>
        <end position="29"/>
    </location>
</feature>